<proteinExistence type="inferred from homology"/>
<dbReference type="InterPro" id="IPR039425">
    <property type="entry name" value="RNA_pol_sigma-70-like"/>
</dbReference>
<dbReference type="GO" id="GO:0006352">
    <property type="term" value="P:DNA-templated transcription initiation"/>
    <property type="evidence" value="ECO:0007669"/>
    <property type="project" value="InterPro"/>
</dbReference>
<keyword evidence="8" id="KW-1185">Reference proteome</keyword>
<dbReference type="NCBIfam" id="TIGR02937">
    <property type="entry name" value="sigma70-ECF"/>
    <property type="match status" value="1"/>
</dbReference>
<keyword evidence="4" id="KW-0804">Transcription</keyword>
<dbReference type="Proteomes" id="UP000199440">
    <property type="component" value="Unassembled WGS sequence"/>
</dbReference>
<dbReference type="AlphaFoldDB" id="A0A1G9WHV5"/>
<dbReference type="InterPro" id="IPR007627">
    <property type="entry name" value="RNA_pol_sigma70_r2"/>
</dbReference>
<dbReference type="STRING" id="192904.SAMN04488514_115110"/>
<dbReference type="Pfam" id="PF08281">
    <property type="entry name" value="Sigma70_r4_2"/>
    <property type="match status" value="1"/>
</dbReference>
<feature type="domain" description="RNA polymerase sigma-70 region 2" evidence="5">
    <location>
        <begin position="49"/>
        <end position="115"/>
    </location>
</feature>
<comment type="similarity">
    <text evidence="1">Belongs to the sigma-70 factor family. ECF subfamily.</text>
</comment>
<dbReference type="SUPFAM" id="SSF88659">
    <property type="entry name" value="Sigma3 and sigma4 domains of RNA polymerase sigma factors"/>
    <property type="match status" value="1"/>
</dbReference>
<evidence type="ECO:0000259" key="6">
    <source>
        <dbReference type="Pfam" id="PF08281"/>
    </source>
</evidence>
<dbReference type="EMBL" id="FNGV01000015">
    <property type="protein sequence ID" value="SDM83927.1"/>
    <property type="molecule type" value="Genomic_DNA"/>
</dbReference>
<sequence length="221" mass="25771">MVTSISEIFFKAIVTESLFTPSKTYMPIDDDQLIIDSILNGDTTAFAVLVNRYKNMVFTLAFRMLKNREEAEELAQDTFVKIFRSLKKFKGDSKFSTWVYRITYNGCLDRLKKLKNEPYVVTLDEFDKSGVKTMDNALDFLEQRERAKLIQNSLQDLPNDYGLLLTLFYFEELSLEEISAIVGMTSNHVKVKLFRARKRLAKILKTKLEPETIRSYGQRER</sequence>
<dbReference type="InterPro" id="IPR013249">
    <property type="entry name" value="RNA_pol_sigma70_r4_t2"/>
</dbReference>
<feature type="domain" description="RNA polymerase sigma factor 70 region 4 type 2" evidence="6">
    <location>
        <begin position="149"/>
        <end position="200"/>
    </location>
</feature>
<dbReference type="SUPFAM" id="SSF88946">
    <property type="entry name" value="Sigma2 domain of RNA polymerase sigma factors"/>
    <property type="match status" value="1"/>
</dbReference>
<dbReference type="Gene3D" id="1.10.1740.10">
    <property type="match status" value="1"/>
</dbReference>
<evidence type="ECO:0000313" key="7">
    <source>
        <dbReference type="EMBL" id="SDM83927.1"/>
    </source>
</evidence>
<evidence type="ECO:0000256" key="1">
    <source>
        <dbReference type="ARBA" id="ARBA00010641"/>
    </source>
</evidence>
<keyword evidence="2" id="KW-0805">Transcription regulation</keyword>
<dbReference type="PANTHER" id="PTHR43133:SF51">
    <property type="entry name" value="RNA POLYMERASE SIGMA FACTOR"/>
    <property type="match status" value="1"/>
</dbReference>
<dbReference type="InterPro" id="IPR014284">
    <property type="entry name" value="RNA_pol_sigma-70_dom"/>
</dbReference>
<dbReference type="GO" id="GO:0003677">
    <property type="term" value="F:DNA binding"/>
    <property type="evidence" value="ECO:0007669"/>
    <property type="project" value="InterPro"/>
</dbReference>
<reference evidence="7 8" key="1">
    <citation type="submission" date="2016-10" db="EMBL/GenBank/DDBJ databases">
        <authorList>
            <person name="de Groot N.N."/>
        </authorList>
    </citation>
    <scope>NUCLEOTIDE SEQUENCE [LARGE SCALE GENOMIC DNA]</scope>
    <source>
        <strain evidence="7 8">DSM 19886</strain>
    </source>
</reference>
<name>A0A1G9WHV5_9FLAO</name>
<dbReference type="CDD" id="cd06171">
    <property type="entry name" value="Sigma70_r4"/>
    <property type="match status" value="1"/>
</dbReference>
<gene>
    <name evidence="7" type="ORF">SAMN04488514_115110</name>
</gene>
<evidence type="ECO:0000313" key="8">
    <source>
        <dbReference type="Proteomes" id="UP000199440"/>
    </source>
</evidence>
<organism evidence="7 8">
    <name type="scientific">Kriegella aquimaris</name>
    <dbReference type="NCBI Taxonomy" id="192904"/>
    <lineage>
        <taxon>Bacteria</taxon>
        <taxon>Pseudomonadati</taxon>
        <taxon>Bacteroidota</taxon>
        <taxon>Flavobacteriia</taxon>
        <taxon>Flavobacteriales</taxon>
        <taxon>Flavobacteriaceae</taxon>
        <taxon>Kriegella</taxon>
    </lineage>
</organism>
<evidence type="ECO:0000256" key="2">
    <source>
        <dbReference type="ARBA" id="ARBA00023015"/>
    </source>
</evidence>
<dbReference type="PANTHER" id="PTHR43133">
    <property type="entry name" value="RNA POLYMERASE ECF-TYPE SIGMA FACTO"/>
    <property type="match status" value="1"/>
</dbReference>
<dbReference type="InterPro" id="IPR013325">
    <property type="entry name" value="RNA_pol_sigma_r2"/>
</dbReference>
<dbReference type="GO" id="GO:0016987">
    <property type="term" value="F:sigma factor activity"/>
    <property type="evidence" value="ECO:0007669"/>
    <property type="project" value="UniProtKB-KW"/>
</dbReference>
<evidence type="ECO:0000256" key="3">
    <source>
        <dbReference type="ARBA" id="ARBA00023082"/>
    </source>
</evidence>
<dbReference type="Gene3D" id="1.10.10.10">
    <property type="entry name" value="Winged helix-like DNA-binding domain superfamily/Winged helix DNA-binding domain"/>
    <property type="match status" value="1"/>
</dbReference>
<evidence type="ECO:0000256" key="4">
    <source>
        <dbReference type="ARBA" id="ARBA00023163"/>
    </source>
</evidence>
<protein>
    <submittedName>
        <fullName evidence="7">RNA polymerase, sigma subunit, ECF family</fullName>
    </submittedName>
</protein>
<dbReference type="Pfam" id="PF04542">
    <property type="entry name" value="Sigma70_r2"/>
    <property type="match status" value="1"/>
</dbReference>
<keyword evidence="3" id="KW-0731">Sigma factor</keyword>
<dbReference type="InterPro" id="IPR036388">
    <property type="entry name" value="WH-like_DNA-bd_sf"/>
</dbReference>
<evidence type="ECO:0000259" key="5">
    <source>
        <dbReference type="Pfam" id="PF04542"/>
    </source>
</evidence>
<dbReference type="InterPro" id="IPR013324">
    <property type="entry name" value="RNA_pol_sigma_r3/r4-like"/>
</dbReference>
<accession>A0A1G9WHV5</accession>